<evidence type="ECO:0000256" key="3">
    <source>
        <dbReference type="ARBA" id="ARBA00023172"/>
    </source>
</evidence>
<dbReference type="InterPro" id="IPR002104">
    <property type="entry name" value="Integrase_catalytic"/>
</dbReference>
<proteinExistence type="predicted"/>
<keyword evidence="3" id="KW-0233">DNA recombination</keyword>
<feature type="region of interest" description="Disordered" evidence="4">
    <location>
        <begin position="1"/>
        <end position="27"/>
    </location>
</feature>
<dbReference type="Gene3D" id="1.10.443.10">
    <property type="entry name" value="Intergrase catalytic core"/>
    <property type="match status" value="1"/>
</dbReference>
<dbReference type="GO" id="GO:0006310">
    <property type="term" value="P:DNA recombination"/>
    <property type="evidence" value="ECO:0007669"/>
    <property type="project" value="UniProtKB-KW"/>
</dbReference>
<evidence type="ECO:0000259" key="5">
    <source>
        <dbReference type="PROSITE" id="PS51898"/>
    </source>
</evidence>
<organism evidence="6 7">
    <name type="scientific">Massilia horti</name>
    <dbReference type="NCBI Taxonomy" id="2562153"/>
    <lineage>
        <taxon>Bacteria</taxon>
        <taxon>Pseudomonadati</taxon>
        <taxon>Pseudomonadota</taxon>
        <taxon>Betaproteobacteria</taxon>
        <taxon>Burkholderiales</taxon>
        <taxon>Oxalobacteraceae</taxon>
        <taxon>Telluria group</taxon>
        <taxon>Massilia</taxon>
    </lineage>
</organism>
<accession>A0A4Y9ST75</accession>
<evidence type="ECO:0000256" key="2">
    <source>
        <dbReference type="ARBA" id="ARBA00023125"/>
    </source>
</evidence>
<protein>
    <submittedName>
        <fullName evidence="6">Site-specific integrase</fullName>
    </submittedName>
</protein>
<evidence type="ECO:0000256" key="1">
    <source>
        <dbReference type="ARBA" id="ARBA00022908"/>
    </source>
</evidence>
<comment type="caution">
    <text evidence="6">The sequence shown here is derived from an EMBL/GenBank/DDBJ whole genome shotgun (WGS) entry which is preliminary data.</text>
</comment>
<dbReference type="InterPro" id="IPR013762">
    <property type="entry name" value="Integrase-like_cat_sf"/>
</dbReference>
<dbReference type="PANTHER" id="PTHR30349">
    <property type="entry name" value="PHAGE INTEGRASE-RELATED"/>
    <property type="match status" value="1"/>
</dbReference>
<keyword evidence="2" id="KW-0238">DNA-binding</keyword>
<dbReference type="Proteomes" id="UP000297258">
    <property type="component" value="Unassembled WGS sequence"/>
</dbReference>
<dbReference type="RefSeq" id="WP_135191008.1">
    <property type="nucleotide sequence ID" value="NZ_SPUM01000118.1"/>
</dbReference>
<dbReference type="SUPFAM" id="SSF56349">
    <property type="entry name" value="DNA breaking-rejoining enzymes"/>
    <property type="match status" value="1"/>
</dbReference>
<dbReference type="GO" id="GO:0015074">
    <property type="term" value="P:DNA integration"/>
    <property type="evidence" value="ECO:0007669"/>
    <property type="project" value="UniProtKB-KW"/>
</dbReference>
<sequence>MANIRKRGPGQWQAQVRKRGYPTQTKTFGSEQDALDWATVIEAEMIRRVFVSRSEAEATLIRDLLQRYESEVLPTKRGRASDRSRLKTLNHAFGTFRLASLTSAQIARFRDQRLQVVGPQTVVHELNLLNRVLRAATMDWGIALPTALPTSLVRKPKKPRGRDRRVTEEEIQRILAATESTELRAVVTIAVETAMRRNEITSLAWEHVDLKRKIAHLPKTKTDTPRKVPLSSAAMAALQSLQARSEGPVFTMRAESMSQAFERSCEPHRANVANVRFHDLRHEATSRLFERGLSVMEVAAITGHKTLEMLKRYTHLRAEDLVKKLG</sequence>
<dbReference type="AlphaFoldDB" id="A0A4Y9ST75"/>
<dbReference type="PANTHER" id="PTHR30349:SF94">
    <property type="entry name" value="INTEGRASE_RECOMBINASE HI_1414-RELATED"/>
    <property type="match status" value="1"/>
</dbReference>
<dbReference type="EMBL" id="SPUM01000118">
    <property type="protein sequence ID" value="TFW29880.1"/>
    <property type="molecule type" value="Genomic_DNA"/>
</dbReference>
<gene>
    <name evidence="6" type="ORF">E4O92_17850</name>
</gene>
<reference evidence="6 7" key="1">
    <citation type="submission" date="2019-03" db="EMBL/GenBank/DDBJ databases">
        <title>Draft genome of Massilia hortus sp. nov., a novel bacterial species of the Oxalobacteraceae family.</title>
        <authorList>
            <person name="Peta V."/>
            <person name="Raths R."/>
            <person name="Bucking H."/>
        </authorList>
    </citation>
    <scope>NUCLEOTIDE SEQUENCE [LARGE SCALE GENOMIC DNA]</scope>
    <source>
        <strain evidence="6 7">ONC3</strain>
    </source>
</reference>
<keyword evidence="1" id="KW-0229">DNA integration</keyword>
<dbReference type="CDD" id="cd00796">
    <property type="entry name" value="INT_Rci_Hp1_C"/>
    <property type="match status" value="1"/>
</dbReference>
<evidence type="ECO:0000256" key="4">
    <source>
        <dbReference type="SAM" id="MobiDB-lite"/>
    </source>
</evidence>
<name>A0A4Y9ST75_9BURK</name>
<feature type="domain" description="Tyr recombinase" evidence="5">
    <location>
        <begin position="161"/>
        <end position="326"/>
    </location>
</feature>
<dbReference type="OrthoDB" id="662444at2"/>
<dbReference type="Gene3D" id="1.10.150.130">
    <property type="match status" value="1"/>
</dbReference>
<dbReference type="InterPro" id="IPR050090">
    <property type="entry name" value="Tyrosine_recombinase_XerCD"/>
</dbReference>
<dbReference type="PROSITE" id="PS51898">
    <property type="entry name" value="TYR_RECOMBINASE"/>
    <property type="match status" value="1"/>
</dbReference>
<dbReference type="GO" id="GO:0003677">
    <property type="term" value="F:DNA binding"/>
    <property type="evidence" value="ECO:0007669"/>
    <property type="project" value="UniProtKB-KW"/>
</dbReference>
<dbReference type="InterPro" id="IPR010998">
    <property type="entry name" value="Integrase_recombinase_N"/>
</dbReference>
<evidence type="ECO:0000313" key="7">
    <source>
        <dbReference type="Proteomes" id="UP000297258"/>
    </source>
</evidence>
<dbReference type="InterPro" id="IPR011010">
    <property type="entry name" value="DNA_brk_join_enz"/>
</dbReference>
<dbReference type="Pfam" id="PF00589">
    <property type="entry name" value="Phage_integrase"/>
    <property type="match status" value="1"/>
</dbReference>
<evidence type="ECO:0000313" key="6">
    <source>
        <dbReference type="EMBL" id="TFW29880.1"/>
    </source>
</evidence>
<keyword evidence="7" id="KW-1185">Reference proteome</keyword>